<dbReference type="EMBL" id="JAGPXC010000001">
    <property type="protein sequence ID" value="KAH6661316.1"/>
    <property type="molecule type" value="Genomic_DNA"/>
</dbReference>
<evidence type="ECO:0000313" key="1">
    <source>
        <dbReference type="EMBL" id="KAH6661316.1"/>
    </source>
</evidence>
<protein>
    <submittedName>
        <fullName evidence="1">Uncharacterized protein</fullName>
    </submittedName>
</protein>
<accession>A0A9P8UZ91</accession>
<reference evidence="1" key="1">
    <citation type="journal article" date="2021" name="Nat. Commun.">
        <title>Genetic determinants of endophytism in the Arabidopsis root mycobiome.</title>
        <authorList>
            <person name="Mesny F."/>
            <person name="Miyauchi S."/>
            <person name="Thiergart T."/>
            <person name="Pickel B."/>
            <person name="Atanasova L."/>
            <person name="Karlsson M."/>
            <person name="Huettel B."/>
            <person name="Barry K.W."/>
            <person name="Haridas S."/>
            <person name="Chen C."/>
            <person name="Bauer D."/>
            <person name="Andreopoulos W."/>
            <person name="Pangilinan J."/>
            <person name="LaButti K."/>
            <person name="Riley R."/>
            <person name="Lipzen A."/>
            <person name="Clum A."/>
            <person name="Drula E."/>
            <person name="Henrissat B."/>
            <person name="Kohler A."/>
            <person name="Grigoriev I.V."/>
            <person name="Martin F.M."/>
            <person name="Hacquard S."/>
        </authorList>
    </citation>
    <scope>NUCLEOTIDE SEQUENCE</scope>
    <source>
        <strain evidence="1">MPI-SDFR-AT-0073</strain>
    </source>
</reference>
<evidence type="ECO:0000313" key="2">
    <source>
        <dbReference type="Proteomes" id="UP000758603"/>
    </source>
</evidence>
<organism evidence="1 2">
    <name type="scientific">Truncatella angustata</name>
    <dbReference type="NCBI Taxonomy" id="152316"/>
    <lineage>
        <taxon>Eukaryota</taxon>
        <taxon>Fungi</taxon>
        <taxon>Dikarya</taxon>
        <taxon>Ascomycota</taxon>
        <taxon>Pezizomycotina</taxon>
        <taxon>Sordariomycetes</taxon>
        <taxon>Xylariomycetidae</taxon>
        <taxon>Amphisphaeriales</taxon>
        <taxon>Sporocadaceae</taxon>
        <taxon>Truncatella</taxon>
    </lineage>
</organism>
<comment type="caution">
    <text evidence="1">The sequence shown here is derived from an EMBL/GenBank/DDBJ whole genome shotgun (WGS) entry which is preliminary data.</text>
</comment>
<proteinExistence type="predicted"/>
<dbReference type="OrthoDB" id="303107at2759"/>
<dbReference type="RefSeq" id="XP_045965447.1">
    <property type="nucleotide sequence ID" value="XM_046101691.1"/>
</dbReference>
<keyword evidence="2" id="KW-1185">Reference proteome</keyword>
<dbReference type="Proteomes" id="UP000758603">
    <property type="component" value="Unassembled WGS sequence"/>
</dbReference>
<gene>
    <name evidence="1" type="ORF">BKA67DRAFT_550819</name>
</gene>
<dbReference type="AlphaFoldDB" id="A0A9P8UZ91"/>
<sequence length="665" mass="75763">MTANSRKAAELTTKSQAVWSRDSVPQLLAWLDLCREEGKTAHFYTTIIHRLQDTLNFSFTVVQVKNKLTYLARKEDSKRKIYRPLIHKFGSDHLSKLSSKDRIRLEEIKAALRPIFNNTLRKYMENQSLQIKGTTRLSNQKSQIATSKVALSTSTNQSEDFVTISANLYGKRKRSDTVHVQMDHSPRFPRRSSSFIEISAKDLISDEEYDVEKASDTYRNQKAQAERVTGAVVEHHTRDRAIRVASSLPSLTSRDCQEKLPDPVLDLTISPQLEKRLGTDQIHISAMFQILKDESSALHHRICMLENDNDVTKQCLRAPIDVAAMRYESNHLHEKNAALENHIEKLRDHEKNTLGMRSCELSARVRTLESDINDVCLKICSIFDATELSLPEENEQIYNGLFERALKPSSWSEITKSSAPSPLMSDAFRILSAIHVCVRIFEDRAFDSLTAVEPFLNGWRRMTLCDGGSDALRKFDLLGLSSSLRSKAFDRQVKAKAQALSHEIVATISDLTHQCGDHQFHPLRNIQSTAICLSDFESLFGNALKLKAELMLTGQEYTAFFVPSGTKFNPEMMEKAAYSIEEPCWKRRSGFSEDDERTNKPQTFTVNICLFPAICAYTSEPKRDRQAINWKTVRPLEDAWKRYYNIEDLKAMGAKTLSKAVVLLR</sequence>
<name>A0A9P8UZ91_9PEZI</name>
<dbReference type="GeneID" id="70130583"/>